<keyword evidence="2 4" id="KW-0238">DNA-binding</keyword>
<dbReference type="PANTHER" id="PTHR30055:SF234">
    <property type="entry name" value="HTH-TYPE TRANSCRIPTIONAL REGULATOR BETI"/>
    <property type="match status" value="1"/>
</dbReference>
<sequence>MTRSSALRDHVASGLLETAAAVLAERGDSASMIDIAEAAGVARATLYRYFPNREALRRALYDAAFADLIARVADAGLAGAPVTEGLARMTRAVVGAASKWRALTLFQKTPVDTESLERELIVPMHTLFERGVAEGAFRTDLPVATIIEIYLGLLEGAVGRVIQGRLVVEEASSAITTIFLHGALAGSGDRDGTSRAARGEAG</sequence>
<dbReference type="PRINTS" id="PR00455">
    <property type="entry name" value="HTHTETR"/>
</dbReference>
<accession>A0A931DG37</accession>
<dbReference type="InterPro" id="IPR009057">
    <property type="entry name" value="Homeodomain-like_sf"/>
</dbReference>
<comment type="caution">
    <text evidence="6">The sequence shown here is derived from an EMBL/GenBank/DDBJ whole genome shotgun (WGS) entry which is preliminary data.</text>
</comment>
<keyword evidence="1" id="KW-0805">Transcription regulation</keyword>
<name>A0A931DG37_9ACTN</name>
<evidence type="ECO:0000256" key="4">
    <source>
        <dbReference type="PROSITE-ProRule" id="PRU00335"/>
    </source>
</evidence>
<dbReference type="GO" id="GO:0003700">
    <property type="term" value="F:DNA-binding transcription factor activity"/>
    <property type="evidence" value="ECO:0007669"/>
    <property type="project" value="TreeGrafter"/>
</dbReference>
<evidence type="ECO:0000256" key="2">
    <source>
        <dbReference type="ARBA" id="ARBA00023125"/>
    </source>
</evidence>
<reference evidence="6" key="1">
    <citation type="submission" date="2020-11" db="EMBL/GenBank/DDBJ databases">
        <title>Sequencing the genomes of 1000 actinobacteria strains.</title>
        <authorList>
            <person name="Klenk H.-P."/>
        </authorList>
    </citation>
    <scope>NUCLEOTIDE SEQUENCE</scope>
    <source>
        <strain evidence="6">DSM 43175</strain>
    </source>
</reference>
<gene>
    <name evidence="6" type="ORF">IW256_000221</name>
</gene>
<feature type="DNA-binding region" description="H-T-H motif" evidence="4">
    <location>
        <begin position="31"/>
        <end position="50"/>
    </location>
</feature>
<evidence type="ECO:0000256" key="3">
    <source>
        <dbReference type="ARBA" id="ARBA00023163"/>
    </source>
</evidence>
<dbReference type="InterPro" id="IPR050109">
    <property type="entry name" value="HTH-type_TetR-like_transc_reg"/>
</dbReference>
<dbReference type="PROSITE" id="PS50977">
    <property type="entry name" value="HTH_TETR_2"/>
    <property type="match status" value="1"/>
</dbReference>
<keyword evidence="7" id="KW-1185">Reference proteome</keyword>
<dbReference type="RefSeq" id="WP_197009157.1">
    <property type="nucleotide sequence ID" value="NZ_BAABES010000017.1"/>
</dbReference>
<dbReference type="SUPFAM" id="SSF46689">
    <property type="entry name" value="Homeodomain-like"/>
    <property type="match status" value="1"/>
</dbReference>
<dbReference type="GO" id="GO:0000976">
    <property type="term" value="F:transcription cis-regulatory region binding"/>
    <property type="evidence" value="ECO:0007669"/>
    <property type="project" value="TreeGrafter"/>
</dbReference>
<evidence type="ECO:0000313" key="6">
    <source>
        <dbReference type="EMBL" id="MBG6086108.1"/>
    </source>
</evidence>
<evidence type="ECO:0000313" key="7">
    <source>
        <dbReference type="Proteomes" id="UP000614047"/>
    </source>
</evidence>
<dbReference type="Pfam" id="PF00440">
    <property type="entry name" value="TetR_N"/>
    <property type="match status" value="1"/>
</dbReference>
<keyword evidence="3" id="KW-0804">Transcription</keyword>
<evidence type="ECO:0000256" key="1">
    <source>
        <dbReference type="ARBA" id="ARBA00023015"/>
    </source>
</evidence>
<dbReference type="EMBL" id="JADOUA010000001">
    <property type="protein sequence ID" value="MBG6086108.1"/>
    <property type="molecule type" value="Genomic_DNA"/>
</dbReference>
<evidence type="ECO:0000259" key="5">
    <source>
        <dbReference type="PROSITE" id="PS50977"/>
    </source>
</evidence>
<feature type="domain" description="HTH tetR-type" evidence="5">
    <location>
        <begin position="9"/>
        <end position="68"/>
    </location>
</feature>
<dbReference type="Gene3D" id="1.10.357.10">
    <property type="entry name" value="Tetracycline Repressor, domain 2"/>
    <property type="match status" value="1"/>
</dbReference>
<dbReference type="InterPro" id="IPR001647">
    <property type="entry name" value="HTH_TetR"/>
</dbReference>
<dbReference type="SUPFAM" id="SSF48498">
    <property type="entry name" value="Tetracyclin repressor-like, C-terminal domain"/>
    <property type="match status" value="1"/>
</dbReference>
<proteinExistence type="predicted"/>
<dbReference type="Proteomes" id="UP000614047">
    <property type="component" value="Unassembled WGS sequence"/>
</dbReference>
<dbReference type="InterPro" id="IPR036271">
    <property type="entry name" value="Tet_transcr_reg_TetR-rel_C_sf"/>
</dbReference>
<organism evidence="6 7">
    <name type="scientific">Actinomadura viridis</name>
    <dbReference type="NCBI Taxonomy" id="58110"/>
    <lineage>
        <taxon>Bacteria</taxon>
        <taxon>Bacillati</taxon>
        <taxon>Actinomycetota</taxon>
        <taxon>Actinomycetes</taxon>
        <taxon>Streptosporangiales</taxon>
        <taxon>Thermomonosporaceae</taxon>
        <taxon>Actinomadura</taxon>
    </lineage>
</organism>
<dbReference type="AlphaFoldDB" id="A0A931DG37"/>
<protein>
    <submittedName>
        <fullName evidence="6">AcrR family transcriptional regulator</fullName>
    </submittedName>
</protein>
<dbReference type="PANTHER" id="PTHR30055">
    <property type="entry name" value="HTH-TYPE TRANSCRIPTIONAL REGULATOR RUTR"/>
    <property type="match status" value="1"/>
</dbReference>